<sequence>MAAVGQGDPRWIVQQREDGKNVNNWHWTETDYTAWVKNRLTELIVNQTFETSVTSVETKSLKMTGEVSVNTRKAKVIFFYELDITIDWKGKISDTEDVKGTIQMPYISEENDDDDFEVRVTVEDEKDNKKSRVKDELRAKIIPFLKQKLPQLLTEMRATGAAKQLLPAKAAAPAKVDIHDKDAVAEIVSKLPEMNIPVSAPAPVPAKTSSKLRTCTLTVKEKFVCGTEDLYASFVDINRVKAYAGGDAQMSAEVGGKFKLFGGYVSGENVQLERPNKIVQKWRIDKWPEGHYSTVTMEFSQKESKVHLTLTQKDVPDSERQNTEAGWVSNYFARMKGVFGFGAAF</sequence>
<protein>
    <recommendedName>
        <fullName evidence="2">Activator of Hsp90 ATPase AHSA1-like N-terminal domain-containing protein</fullName>
    </recommendedName>
</protein>
<dbReference type="InterPro" id="IPR013538">
    <property type="entry name" value="ASHA1/2-like_C"/>
</dbReference>
<name>A0A2P6P0A3_9EUKA</name>
<dbReference type="OrthoDB" id="567237at2759"/>
<dbReference type="Gene3D" id="3.30.530.20">
    <property type="match status" value="1"/>
</dbReference>
<comment type="caution">
    <text evidence="3">The sequence shown here is derived from an EMBL/GenBank/DDBJ whole genome shotgun (WGS) entry which is preliminary data.</text>
</comment>
<evidence type="ECO:0000313" key="4">
    <source>
        <dbReference type="Proteomes" id="UP000241769"/>
    </source>
</evidence>
<dbReference type="AlphaFoldDB" id="A0A2P6P0A3"/>
<dbReference type="InParanoid" id="A0A2P6P0A3"/>
<dbReference type="EMBL" id="MDYQ01000002">
    <property type="protein sequence ID" value="PRP89632.1"/>
    <property type="molecule type" value="Genomic_DNA"/>
</dbReference>
<dbReference type="SMART" id="SM01000">
    <property type="entry name" value="Aha1_N"/>
    <property type="match status" value="1"/>
</dbReference>
<dbReference type="Pfam" id="PF08327">
    <property type="entry name" value="AHSA1"/>
    <property type="match status" value="1"/>
</dbReference>
<feature type="domain" description="Activator of Hsp90 ATPase AHSA1-like N-terminal" evidence="2">
    <location>
        <begin position="29"/>
        <end position="163"/>
    </location>
</feature>
<dbReference type="PANTHER" id="PTHR13009">
    <property type="entry name" value="HEAT SHOCK PROTEIN 90 HSP90 CO-CHAPERONE AHA-1"/>
    <property type="match status" value="1"/>
</dbReference>
<organism evidence="3 4">
    <name type="scientific">Planoprotostelium fungivorum</name>
    <dbReference type="NCBI Taxonomy" id="1890364"/>
    <lineage>
        <taxon>Eukaryota</taxon>
        <taxon>Amoebozoa</taxon>
        <taxon>Evosea</taxon>
        <taxon>Variosea</taxon>
        <taxon>Cavosteliida</taxon>
        <taxon>Cavosteliaceae</taxon>
        <taxon>Planoprotostelium</taxon>
    </lineage>
</organism>
<dbReference type="SUPFAM" id="SSF55961">
    <property type="entry name" value="Bet v1-like"/>
    <property type="match status" value="1"/>
</dbReference>
<dbReference type="GO" id="GO:0051087">
    <property type="term" value="F:protein-folding chaperone binding"/>
    <property type="evidence" value="ECO:0007669"/>
    <property type="project" value="InterPro"/>
</dbReference>
<dbReference type="Proteomes" id="UP000241769">
    <property type="component" value="Unassembled WGS sequence"/>
</dbReference>
<dbReference type="GO" id="GO:0006457">
    <property type="term" value="P:protein folding"/>
    <property type="evidence" value="ECO:0007669"/>
    <property type="project" value="TreeGrafter"/>
</dbReference>
<dbReference type="Gene3D" id="3.15.10.20">
    <property type="entry name" value="Activator of Hsp90 ATPase Aha1, N-terminal domain"/>
    <property type="match status" value="1"/>
</dbReference>
<proteinExistence type="inferred from homology"/>
<dbReference type="InterPro" id="IPR023393">
    <property type="entry name" value="START-like_dom_sf"/>
</dbReference>
<gene>
    <name evidence="3" type="ORF">PROFUN_00896</name>
</gene>
<dbReference type="PANTHER" id="PTHR13009:SF22">
    <property type="entry name" value="LD43819P"/>
    <property type="match status" value="1"/>
</dbReference>
<evidence type="ECO:0000259" key="2">
    <source>
        <dbReference type="SMART" id="SM01000"/>
    </source>
</evidence>
<evidence type="ECO:0000256" key="1">
    <source>
        <dbReference type="ARBA" id="ARBA00006817"/>
    </source>
</evidence>
<dbReference type="InterPro" id="IPR015310">
    <property type="entry name" value="AHSA1-like_N"/>
</dbReference>
<reference evidence="3 4" key="1">
    <citation type="journal article" date="2018" name="Genome Biol. Evol.">
        <title>Multiple Roots of Fruiting Body Formation in Amoebozoa.</title>
        <authorList>
            <person name="Hillmann F."/>
            <person name="Forbes G."/>
            <person name="Novohradska S."/>
            <person name="Ferling I."/>
            <person name="Riege K."/>
            <person name="Groth M."/>
            <person name="Westermann M."/>
            <person name="Marz M."/>
            <person name="Spaller T."/>
            <person name="Winckler T."/>
            <person name="Schaap P."/>
            <person name="Glockner G."/>
        </authorList>
    </citation>
    <scope>NUCLEOTIDE SEQUENCE [LARGE SCALE GENOMIC DNA]</scope>
    <source>
        <strain evidence="3 4">Jena</strain>
    </source>
</reference>
<accession>A0A2P6P0A3</accession>
<evidence type="ECO:0000313" key="3">
    <source>
        <dbReference type="EMBL" id="PRP89632.1"/>
    </source>
</evidence>
<dbReference type="InterPro" id="IPR036338">
    <property type="entry name" value="Aha1"/>
</dbReference>
<dbReference type="GO" id="GO:0005829">
    <property type="term" value="C:cytosol"/>
    <property type="evidence" value="ECO:0007669"/>
    <property type="project" value="TreeGrafter"/>
</dbReference>
<dbReference type="FunCoup" id="A0A2P6P0A3">
    <property type="interactions" value="867"/>
</dbReference>
<dbReference type="GO" id="GO:0001671">
    <property type="term" value="F:ATPase activator activity"/>
    <property type="evidence" value="ECO:0007669"/>
    <property type="project" value="InterPro"/>
</dbReference>
<comment type="similarity">
    <text evidence="1">Belongs to the AHA1 family.</text>
</comment>
<keyword evidence="4" id="KW-1185">Reference proteome</keyword>
<dbReference type="Pfam" id="PF09229">
    <property type="entry name" value="Aha1_N"/>
    <property type="match status" value="1"/>
</dbReference>
<dbReference type="STRING" id="1890364.A0A2P6P0A3"/>
<dbReference type="CDD" id="cd08892">
    <property type="entry name" value="SRPBCC_Aha1"/>
    <property type="match status" value="1"/>
</dbReference>
<dbReference type="SUPFAM" id="SSF103111">
    <property type="entry name" value="Activator of Hsp90 ATPase, Aha1"/>
    <property type="match status" value="1"/>
</dbReference>